<proteinExistence type="inferred from homology"/>
<keyword evidence="3 7" id="KW-0378">Hydrolase</keyword>
<feature type="domain" description="PDZ" evidence="6">
    <location>
        <begin position="98"/>
        <end position="180"/>
    </location>
</feature>
<dbReference type="Gene3D" id="3.30.750.44">
    <property type="match status" value="1"/>
</dbReference>
<dbReference type="PROSITE" id="PS50106">
    <property type="entry name" value="PDZ"/>
    <property type="match status" value="1"/>
</dbReference>
<keyword evidence="4" id="KW-0720">Serine protease</keyword>
<dbReference type="PANTHER" id="PTHR32060:SF30">
    <property type="entry name" value="CARBOXY-TERMINAL PROCESSING PROTEASE CTPA"/>
    <property type="match status" value="1"/>
</dbReference>
<dbReference type="Pfam" id="PF22694">
    <property type="entry name" value="CtpB_N-like"/>
    <property type="match status" value="1"/>
</dbReference>
<dbReference type="CDD" id="cd06782">
    <property type="entry name" value="cpPDZ_CPP-like"/>
    <property type="match status" value="1"/>
</dbReference>
<organism evidence="7">
    <name type="scientific">bioreactor metagenome</name>
    <dbReference type="NCBI Taxonomy" id="1076179"/>
    <lineage>
        <taxon>unclassified sequences</taxon>
        <taxon>metagenomes</taxon>
        <taxon>ecological metagenomes</taxon>
    </lineage>
</organism>
<dbReference type="EMBL" id="VSSQ01018400">
    <property type="protein sequence ID" value="MPM61545.1"/>
    <property type="molecule type" value="Genomic_DNA"/>
</dbReference>
<dbReference type="InterPro" id="IPR005151">
    <property type="entry name" value="Tail-specific_protease"/>
</dbReference>
<evidence type="ECO:0000256" key="4">
    <source>
        <dbReference type="ARBA" id="ARBA00022825"/>
    </source>
</evidence>
<dbReference type="Gene3D" id="2.30.42.10">
    <property type="match status" value="1"/>
</dbReference>
<keyword evidence="5" id="KW-0812">Transmembrane</keyword>
<dbReference type="GO" id="GO:0007165">
    <property type="term" value="P:signal transduction"/>
    <property type="evidence" value="ECO:0007669"/>
    <property type="project" value="TreeGrafter"/>
</dbReference>
<protein>
    <submittedName>
        <fullName evidence="7">Carboxy-terminal processing protease CtpA</fullName>
        <ecNumber evidence="7">3.4.21.102</ecNumber>
    </submittedName>
</protein>
<keyword evidence="5" id="KW-0472">Membrane</keyword>
<comment type="caution">
    <text evidence="7">The sequence shown here is derived from an EMBL/GenBank/DDBJ whole genome shotgun (WGS) entry which is preliminary data.</text>
</comment>
<dbReference type="SMART" id="SM00228">
    <property type="entry name" value="PDZ"/>
    <property type="match status" value="1"/>
</dbReference>
<dbReference type="SUPFAM" id="SSF50156">
    <property type="entry name" value="PDZ domain-like"/>
    <property type="match status" value="1"/>
</dbReference>
<evidence type="ECO:0000256" key="1">
    <source>
        <dbReference type="ARBA" id="ARBA00009179"/>
    </source>
</evidence>
<feature type="transmembrane region" description="Helical" evidence="5">
    <location>
        <begin position="7"/>
        <end position="29"/>
    </location>
</feature>
<dbReference type="EC" id="3.4.21.102" evidence="7"/>
<dbReference type="PANTHER" id="PTHR32060">
    <property type="entry name" value="TAIL-SPECIFIC PROTEASE"/>
    <property type="match status" value="1"/>
</dbReference>
<dbReference type="NCBIfam" id="TIGR00225">
    <property type="entry name" value="prc"/>
    <property type="match status" value="1"/>
</dbReference>
<dbReference type="InterPro" id="IPR055210">
    <property type="entry name" value="CtpA/B_N"/>
</dbReference>
<dbReference type="InterPro" id="IPR004447">
    <property type="entry name" value="Peptidase_S41A"/>
</dbReference>
<dbReference type="SUPFAM" id="SSF52096">
    <property type="entry name" value="ClpP/crotonase"/>
    <property type="match status" value="1"/>
</dbReference>
<sequence>MVKKRQLILSVMAAILITAILTFTFTNFISLRLGDKVIISSSDYEIVKESRKLLTLKKYIDKYYLEPADSGKLMDGAIKGMFQALGDPYSVYMNEKEFKDFDESTSGSYGGIGVIVTEKDGYVTVVAPIEDTPGEKAGLKTGDKIIKVDGAEVTGIGLDKATTLMKGKKGTKVVLTVSRENKTEPLVIEIKREDIVLKTVKAEILKDGIAYIRISMFDQDTGKEFKRALADIKTHDAKGLIIDLRQNPGGFVTQCVEVADELLDKGTIFYTEDKNKNQIVTSSKDGKIDIPFVILVDEGSASASEIVSGAVKDRKAGLLIGTKTFGKGLVQSVEKLGDGSGFKLTIQKYYTPNGIDINKVGIEPDIEVKALEIKEGQRPEDIKDVQLDRAIEEIQKLIK</sequence>
<dbReference type="InterPro" id="IPR036034">
    <property type="entry name" value="PDZ_sf"/>
</dbReference>
<evidence type="ECO:0000256" key="2">
    <source>
        <dbReference type="ARBA" id="ARBA00022670"/>
    </source>
</evidence>
<dbReference type="CDD" id="cd07560">
    <property type="entry name" value="Peptidase_S41_CPP"/>
    <property type="match status" value="1"/>
</dbReference>
<dbReference type="GO" id="GO:0006508">
    <property type="term" value="P:proteolysis"/>
    <property type="evidence" value="ECO:0007669"/>
    <property type="project" value="UniProtKB-KW"/>
</dbReference>
<evidence type="ECO:0000256" key="3">
    <source>
        <dbReference type="ARBA" id="ARBA00022801"/>
    </source>
</evidence>
<evidence type="ECO:0000256" key="5">
    <source>
        <dbReference type="SAM" id="Phobius"/>
    </source>
</evidence>
<evidence type="ECO:0000259" key="6">
    <source>
        <dbReference type="PROSITE" id="PS50106"/>
    </source>
</evidence>
<dbReference type="InterPro" id="IPR001478">
    <property type="entry name" value="PDZ"/>
</dbReference>
<dbReference type="SMART" id="SM00245">
    <property type="entry name" value="TSPc"/>
    <property type="match status" value="1"/>
</dbReference>
<gene>
    <name evidence="7" type="primary">ctpA_5</name>
    <name evidence="7" type="ORF">SDC9_108405</name>
</gene>
<dbReference type="GO" id="GO:0004252">
    <property type="term" value="F:serine-type endopeptidase activity"/>
    <property type="evidence" value="ECO:0007669"/>
    <property type="project" value="UniProtKB-EC"/>
</dbReference>
<dbReference type="FunFam" id="2.30.42.10:FF:000063">
    <property type="entry name" value="Peptidase, S41 family"/>
    <property type="match status" value="1"/>
</dbReference>
<keyword evidence="5" id="KW-1133">Transmembrane helix</keyword>
<dbReference type="GO" id="GO:0030288">
    <property type="term" value="C:outer membrane-bounded periplasmic space"/>
    <property type="evidence" value="ECO:0007669"/>
    <property type="project" value="TreeGrafter"/>
</dbReference>
<dbReference type="Pfam" id="PF13180">
    <property type="entry name" value="PDZ_2"/>
    <property type="match status" value="1"/>
</dbReference>
<dbReference type="Pfam" id="PF03572">
    <property type="entry name" value="Peptidase_S41"/>
    <property type="match status" value="1"/>
</dbReference>
<keyword evidence="2 7" id="KW-0645">Protease</keyword>
<name>A0A645B806_9ZZZZ</name>
<dbReference type="Gene3D" id="3.90.226.10">
    <property type="entry name" value="2-enoyl-CoA Hydratase, Chain A, domain 1"/>
    <property type="match status" value="1"/>
</dbReference>
<evidence type="ECO:0000313" key="7">
    <source>
        <dbReference type="EMBL" id="MPM61545.1"/>
    </source>
</evidence>
<reference evidence="7" key="1">
    <citation type="submission" date="2019-08" db="EMBL/GenBank/DDBJ databases">
        <authorList>
            <person name="Kucharzyk K."/>
            <person name="Murdoch R.W."/>
            <person name="Higgins S."/>
            <person name="Loffler F."/>
        </authorList>
    </citation>
    <scope>NUCLEOTIDE SEQUENCE</scope>
</reference>
<comment type="similarity">
    <text evidence="1">Belongs to the peptidase S41A family.</text>
</comment>
<dbReference type="InterPro" id="IPR029045">
    <property type="entry name" value="ClpP/crotonase-like_dom_sf"/>
</dbReference>
<accession>A0A645B806</accession>
<dbReference type="AlphaFoldDB" id="A0A645B806"/>